<dbReference type="EMBL" id="QXGD01000113">
    <property type="protein sequence ID" value="KAE9252394.1"/>
    <property type="molecule type" value="Genomic_DNA"/>
</dbReference>
<accession>A0A6A3SZD7</accession>
<dbReference type="EMBL" id="QXFX01000160">
    <property type="protein sequence ID" value="KAE9128312.1"/>
    <property type="molecule type" value="Genomic_DNA"/>
</dbReference>
<protein>
    <recommendedName>
        <fullName evidence="22">RxLR effector protein</fullName>
    </recommendedName>
</protein>
<evidence type="ECO:0000313" key="3">
    <source>
        <dbReference type="EMBL" id="KAE9021909.1"/>
    </source>
</evidence>
<proteinExistence type="predicted"/>
<evidence type="ECO:0000313" key="10">
    <source>
        <dbReference type="EMBL" id="KAE9322247.1"/>
    </source>
</evidence>
<dbReference type="EMBL" id="QXFY01000189">
    <property type="protein sequence ID" value="KAE9352977.1"/>
    <property type="molecule type" value="Genomic_DNA"/>
</dbReference>
<dbReference type="Proteomes" id="UP000440732">
    <property type="component" value="Unassembled WGS sequence"/>
</dbReference>
<evidence type="ECO:0000313" key="14">
    <source>
        <dbReference type="Proteomes" id="UP000437068"/>
    </source>
</evidence>
<sequence>MATFVLNLSTIRFVYARAIGLGRFNQSCSETSTRTHNTCTGEENKTEIVSCYSITRNPRKQCNRVPYDNQ</sequence>
<feature type="chain" id="PRO_5036166108" description="RxLR effector protein" evidence="1">
    <location>
        <begin position="17"/>
        <end position="70"/>
    </location>
</feature>
<evidence type="ECO:0000313" key="21">
    <source>
        <dbReference type="Proteomes" id="UP000488956"/>
    </source>
</evidence>
<dbReference type="OrthoDB" id="10270106at2759"/>
<gene>
    <name evidence="10" type="ORF">PF001_g4492</name>
    <name evidence="9" type="ORF">PF002_g3850</name>
    <name evidence="8" type="ORF">PF004_g4779</name>
    <name evidence="7" type="ORF">PF005_g5391</name>
    <name evidence="6" type="ORF">PF006_g4840</name>
    <name evidence="4" type="ORF">PF007_g5880</name>
    <name evidence="11" type="ORF">PF008_g5206</name>
    <name evidence="2" type="ORF">PF009_g6221</name>
    <name evidence="5" type="ORF">PF010_g4554</name>
    <name evidence="3" type="ORF">PF011_g4719</name>
</gene>
<evidence type="ECO:0000313" key="18">
    <source>
        <dbReference type="Proteomes" id="UP000460718"/>
    </source>
</evidence>
<evidence type="ECO:0000313" key="17">
    <source>
        <dbReference type="Proteomes" id="UP000441208"/>
    </source>
</evidence>
<evidence type="ECO:0000313" key="15">
    <source>
        <dbReference type="Proteomes" id="UP000440367"/>
    </source>
</evidence>
<name>A0A6A3SZD7_9STRA</name>
<dbReference type="EMBL" id="QXFZ01000211">
    <property type="protein sequence ID" value="KAE9126688.1"/>
    <property type="molecule type" value="Genomic_DNA"/>
</dbReference>
<evidence type="ECO:0000313" key="12">
    <source>
        <dbReference type="Proteomes" id="UP000429523"/>
    </source>
</evidence>
<organism evidence="4 17">
    <name type="scientific">Phytophthora fragariae</name>
    <dbReference type="NCBI Taxonomy" id="53985"/>
    <lineage>
        <taxon>Eukaryota</taxon>
        <taxon>Sar</taxon>
        <taxon>Stramenopiles</taxon>
        <taxon>Oomycota</taxon>
        <taxon>Peronosporomycetes</taxon>
        <taxon>Peronosporales</taxon>
        <taxon>Peronosporaceae</taxon>
        <taxon>Phytophthora</taxon>
    </lineage>
</organism>
<dbReference type="EMBL" id="QXGC01000169">
    <property type="protein sequence ID" value="KAE9246504.1"/>
    <property type="molecule type" value="Genomic_DNA"/>
</dbReference>
<evidence type="ECO:0000313" key="5">
    <source>
        <dbReference type="EMBL" id="KAE9128312.1"/>
    </source>
</evidence>
<comment type="caution">
    <text evidence="4">The sequence shown here is derived from an EMBL/GenBank/DDBJ whole genome shotgun (WGS) entry which is preliminary data.</text>
</comment>
<dbReference type="Proteomes" id="UP000429523">
    <property type="component" value="Unassembled WGS sequence"/>
</dbReference>
<feature type="signal peptide" evidence="1">
    <location>
        <begin position="1"/>
        <end position="16"/>
    </location>
</feature>
<dbReference type="EMBL" id="QXGB01000187">
    <property type="protein sequence ID" value="KAE9225779.1"/>
    <property type="molecule type" value="Genomic_DNA"/>
</dbReference>
<evidence type="ECO:0000313" key="13">
    <source>
        <dbReference type="Proteomes" id="UP000433483"/>
    </source>
</evidence>
<evidence type="ECO:0000313" key="11">
    <source>
        <dbReference type="EMBL" id="KAE9352977.1"/>
    </source>
</evidence>
<evidence type="ECO:0000313" key="16">
    <source>
        <dbReference type="Proteomes" id="UP000440732"/>
    </source>
</evidence>
<reference evidence="12 13" key="1">
    <citation type="submission" date="2018-08" db="EMBL/GenBank/DDBJ databases">
        <title>Genomic investigation of the strawberry pathogen Phytophthora fragariae indicates pathogenicity is determined by transcriptional variation in three key races.</title>
        <authorList>
            <person name="Adams T.M."/>
            <person name="Armitage A.D."/>
            <person name="Sobczyk M.K."/>
            <person name="Bates H.J."/>
            <person name="Dunwell J.M."/>
            <person name="Nellist C.F."/>
            <person name="Harrison R.J."/>
        </authorList>
    </citation>
    <scope>NUCLEOTIDE SEQUENCE [LARGE SCALE GENOMIC DNA]</scope>
    <source>
        <strain evidence="10 14">A4</strain>
        <strain evidence="9 15">BC-1</strain>
        <strain evidence="8 19">BC-23</strain>
        <strain evidence="7 13">NOV-27</strain>
        <strain evidence="6 16">NOV-5</strain>
        <strain evidence="4 17">NOV-71</strain>
        <strain evidence="11 20">NOV-77</strain>
        <strain evidence="2 12">NOV-9</strain>
        <strain evidence="5 21">ONT-3</strain>
        <strain evidence="3 18">SCRP245</strain>
    </source>
</reference>
<evidence type="ECO:0008006" key="22">
    <source>
        <dbReference type="Google" id="ProtNLM"/>
    </source>
</evidence>
<evidence type="ECO:0000313" key="19">
    <source>
        <dbReference type="Proteomes" id="UP000476176"/>
    </source>
</evidence>
<dbReference type="Proteomes" id="UP000486351">
    <property type="component" value="Unassembled WGS sequence"/>
</dbReference>
<dbReference type="AlphaFoldDB" id="A0A6A3SZD7"/>
<dbReference type="Proteomes" id="UP000437068">
    <property type="component" value="Unassembled WGS sequence"/>
</dbReference>
<evidence type="ECO:0000313" key="6">
    <source>
        <dbReference type="EMBL" id="KAE9150803.1"/>
    </source>
</evidence>
<dbReference type="Proteomes" id="UP000488956">
    <property type="component" value="Unassembled WGS sequence"/>
</dbReference>
<evidence type="ECO:0000313" key="9">
    <source>
        <dbReference type="EMBL" id="KAE9252394.1"/>
    </source>
</evidence>
<dbReference type="Proteomes" id="UP000476176">
    <property type="component" value="Unassembled WGS sequence"/>
</dbReference>
<dbReference type="EMBL" id="QXFW01000174">
    <property type="protein sequence ID" value="KAE9021909.1"/>
    <property type="molecule type" value="Genomic_DNA"/>
</dbReference>
<dbReference type="Proteomes" id="UP000441208">
    <property type="component" value="Unassembled WGS sequence"/>
</dbReference>
<dbReference type="EMBL" id="QXGE01000156">
    <property type="protein sequence ID" value="KAE9322247.1"/>
    <property type="molecule type" value="Genomic_DNA"/>
</dbReference>
<keyword evidence="13" id="KW-1185">Reference proteome</keyword>
<evidence type="ECO:0000313" key="7">
    <source>
        <dbReference type="EMBL" id="KAE9225779.1"/>
    </source>
</evidence>
<evidence type="ECO:0000256" key="1">
    <source>
        <dbReference type="SAM" id="SignalP"/>
    </source>
</evidence>
<dbReference type="EMBL" id="QXGF01000221">
    <property type="protein sequence ID" value="KAE8944082.1"/>
    <property type="molecule type" value="Genomic_DNA"/>
</dbReference>
<evidence type="ECO:0000313" key="4">
    <source>
        <dbReference type="EMBL" id="KAE9126688.1"/>
    </source>
</evidence>
<dbReference type="Proteomes" id="UP000440367">
    <property type="component" value="Unassembled WGS sequence"/>
</dbReference>
<evidence type="ECO:0000313" key="2">
    <source>
        <dbReference type="EMBL" id="KAE8944082.1"/>
    </source>
</evidence>
<evidence type="ECO:0000313" key="8">
    <source>
        <dbReference type="EMBL" id="KAE9246504.1"/>
    </source>
</evidence>
<keyword evidence="1" id="KW-0732">Signal</keyword>
<dbReference type="Proteomes" id="UP000433483">
    <property type="component" value="Unassembled WGS sequence"/>
</dbReference>
<dbReference type="Proteomes" id="UP000460718">
    <property type="component" value="Unassembled WGS sequence"/>
</dbReference>
<dbReference type="EMBL" id="QXGA01000173">
    <property type="protein sequence ID" value="KAE9150803.1"/>
    <property type="molecule type" value="Genomic_DNA"/>
</dbReference>
<evidence type="ECO:0000313" key="20">
    <source>
        <dbReference type="Proteomes" id="UP000486351"/>
    </source>
</evidence>